<feature type="compositionally biased region" description="Low complexity" evidence="2">
    <location>
        <begin position="1"/>
        <end position="16"/>
    </location>
</feature>
<dbReference type="InterPro" id="IPR036663">
    <property type="entry name" value="Fumarylacetoacetase_C_sf"/>
</dbReference>
<dbReference type="Proteomes" id="UP000654304">
    <property type="component" value="Unassembled WGS sequence"/>
</dbReference>
<dbReference type="RefSeq" id="WP_186902904.1">
    <property type="nucleotide sequence ID" value="NZ_JACOGD010000002.1"/>
</dbReference>
<evidence type="ECO:0000259" key="3">
    <source>
        <dbReference type="Pfam" id="PF01557"/>
    </source>
</evidence>
<accession>A0ABR7A2R2</accession>
<sequence length="261" mass="28418">MTSTSSSDSPQQQAAAELAQRHTQQQRGERLPLSLRPGSIDDALQIQALVPSLSGETIAGWKCGIPSDGRVVLAPIFASRVFKNDNSISLLPLHGMARIEPELAFVLGQDLPPREAAYGMQDVDQAVSACHIALELIGSRYLEPETAEYTEHLADGLYNQGCVLGPQLAADYLGNEPGLINIEIQTQAQTIQQLRGEHPAGFPRQPLYWLAEFLRSQGMGLRQGQFVITGSYAGSPDVPLYVPVSVRFGKLGVMQLQFKPR</sequence>
<evidence type="ECO:0000256" key="1">
    <source>
        <dbReference type="ARBA" id="ARBA00023239"/>
    </source>
</evidence>
<feature type="region of interest" description="Disordered" evidence="2">
    <location>
        <begin position="1"/>
        <end position="30"/>
    </location>
</feature>
<dbReference type="PANTHER" id="PTHR30143:SF0">
    <property type="entry name" value="2-KETO-4-PENTENOATE HYDRATASE"/>
    <property type="match status" value="1"/>
</dbReference>
<dbReference type="InterPro" id="IPR011234">
    <property type="entry name" value="Fumarylacetoacetase-like_C"/>
</dbReference>
<evidence type="ECO:0000313" key="5">
    <source>
        <dbReference type="Proteomes" id="UP000654304"/>
    </source>
</evidence>
<dbReference type="EMBL" id="JACOGD010000002">
    <property type="protein sequence ID" value="MBC3931134.1"/>
    <property type="molecule type" value="Genomic_DNA"/>
</dbReference>
<evidence type="ECO:0000256" key="2">
    <source>
        <dbReference type="SAM" id="MobiDB-lite"/>
    </source>
</evidence>
<keyword evidence="4" id="KW-0378">Hydrolase</keyword>
<dbReference type="GO" id="GO:0016787">
    <property type="term" value="F:hydrolase activity"/>
    <property type="evidence" value="ECO:0007669"/>
    <property type="project" value="UniProtKB-KW"/>
</dbReference>
<keyword evidence="5" id="KW-1185">Reference proteome</keyword>
<comment type="caution">
    <text evidence="4">The sequence shown here is derived from an EMBL/GenBank/DDBJ whole genome shotgun (WGS) entry which is preliminary data.</text>
</comment>
<gene>
    <name evidence="4" type="ORF">H8K43_05560</name>
</gene>
<name>A0ABR7A2R2_9BURK</name>
<organism evidence="4 5">
    <name type="scientific">Undibacterium curvum</name>
    <dbReference type="NCBI Taxonomy" id="2762294"/>
    <lineage>
        <taxon>Bacteria</taxon>
        <taxon>Pseudomonadati</taxon>
        <taxon>Pseudomonadota</taxon>
        <taxon>Betaproteobacteria</taxon>
        <taxon>Burkholderiales</taxon>
        <taxon>Oxalobacteraceae</taxon>
        <taxon>Undibacterium</taxon>
    </lineage>
</organism>
<dbReference type="Pfam" id="PF01557">
    <property type="entry name" value="FAA_hydrolase"/>
    <property type="match status" value="1"/>
</dbReference>
<feature type="domain" description="Fumarylacetoacetase-like C-terminal" evidence="3">
    <location>
        <begin position="94"/>
        <end position="235"/>
    </location>
</feature>
<dbReference type="PANTHER" id="PTHR30143">
    <property type="entry name" value="ACID HYDRATASE"/>
    <property type="match status" value="1"/>
</dbReference>
<dbReference type="InterPro" id="IPR050772">
    <property type="entry name" value="Hydratase-Decarb/MhpD_sf"/>
</dbReference>
<protein>
    <submittedName>
        <fullName evidence="4">Fumarylacetoacetate hydrolase family protein</fullName>
    </submittedName>
</protein>
<dbReference type="Gene3D" id="3.90.850.10">
    <property type="entry name" value="Fumarylacetoacetase-like, C-terminal domain"/>
    <property type="match status" value="1"/>
</dbReference>
<reference evidence="4 5" key="1">
    <citation type="submission" date="2020-08" db="EMBL/GenBank/DDBJ databases">
        <title>Novel species isolated from subtropical streams in China.</title>
        <authorList>
            <person name="Lu H."/>
        </authorList>
    </citation>
    <scope>NUCLEOTIDE SEQUENCE [LARGE SCALE GENOMIC DNA]</scope>
    <source>
        <strain evidence="4 5">CY22W</strain>
    </source>
</reference>
<dbReference type="SUPFAM" id="SSF56529">
    <property type="entry name" value="FAH"/>
    <property type="match status" value="1"/>
</dbReference>
<keyword evidence="1" id="KW-0456">Lyase</keyword>
<proteinExistence type="predicted"/>
<evidence type="ECO:0000313" key="4">
    <source>
        <dbReference type="EMBL" id="MBC3931134.1"/>
    </source>
</evidence>